<comment type="caution">
    <text evidence="3">The sequence shown here is derived from an EMBL/GenBank/DDBJ whole genome shotgun (WGS) entry which is preliminary data.</text>
</comment>
<organism evidence="3 4">
    <name type="scientific">Armillaria luteobubalina</name>
    <dbReference type="NCBI Taxonomy" id="153913"/>
    <lineage>
        <taxon>Eukaryota</taxon>
        <taxon>Fungi</taxon>
        <taxon>Dikarya</taxon>
        <taxon>Basidiomycota</taxon>
        <taxon>Agaricomycotina</taxon>
        <taxon>Agaricomycetes</taxon>
        <taxon>Agaricomycetidae</taxon>
        <taxon>Agaricales</taxon>
        <taxon>Marasmiineae</taxon>
        <taxon>Physalacriaceae</taxon>
        <taxon>Armillaria</taxon>
    </lineage>
</organism>
<dbReference type="InterPro" id="IPR036291">
    <property type="entry name" value="NAD(P)-bd_dom_sf"/>
</dbReference>
<proteinExistence type="inferred from homology"/>
<dbReference type="AlphaFoldDB" id="A0AA39QPB5"/>
<reference evidence="3" key="1">
    <citation type="submission" date="2023-06" db="EMBL/GenBank/DDBJ databases">
        <authorList>
            <consortium name="Lawrence Berkeley National Laboratory"/>
            <person name="Ahrendt S."/>
            <person name="Sahu N."/>
            <person name="Indic B."/>
            <person name="Wong-Bajracharya J."/>
            <person name="Merenyi Z."/>
            <person name="Ke H.-M."/>
            <person name="Monk M."/>
            <person name="Kocsube S."/>
            <person name="Drula E."/>
            <person name="Lipzen A."/>
            <person name="Balint B."/>
            <person name="Henrissat B."/>
            <person name="Andreopoulos B."/>
            <person name="Martin F.M."/>
            <person name="Harder C.B."/>
            <person name="Rigling D."/>
            <person name="Ford K.L."/>
            <person name="Foster G.D."/>
            <person name="Pangilinan J."/>
            <person name="Papanicolaou A."/>
            <person name="Barry K."/>
            <person name="LaButti K."/>
            <person name="Viragh M."/>
            <person name="Koriabine M."/>
            <person name="Yan M."/>
            <person name="Riley R."/>
            <person name="Champramary S."/>
            <person name="Plett K.L."/>
            <person name="Tsai I.J."/>
            <person name="Slot J."/>
            <person name="Sipos G."/>
            <person name="Plett J."/>
            <person name="Nagy L.G."/>
            <person name="Grigoriev I.V."/>
        </authorList>
    </citation>
    <scope>NUCLEOTIDE SEQUENCE</scope>
    <source>
        <strain evidence="3">HWK02</strain>
    </source>
</reference>
<dbReference type="PANTHER" id="PTHR43355">
    <property type="entry name" value="FLAVIN REDUCTASE (NADPH)"/>
    <property type="match status" value="1"/>
</dbReference>
<dbReference type="PANTHER" id="PTHR43355:SF2">
    <property type="entry name" value="FLAVIN REDUCTASE (NADPH)"/>
    <property type="match status" value="1"/>
</dbReference>
<evidence type="ECO:0000259" key="2">
    <source>
        <dbReference type="Pfam" id="PF13460"/>
    </source>
</evidence>
<dbReference type="InterPro" id="IPR051606">
    <property type="entry name" value="Polyketide_Oxido-like"/>
</dbReference>
<evidence type="ECO:0000313" key="3">
    <source>
        <dbReference type="EMBL" id="KAK0506011.1"/>
    </source>
</evidence>
<sequence length="184" mass="19949">MRLLILGGTGPSGILLIRQVLTTVPSPFVVVYARNPSKLPTDLSSNSSVQIIEGQLDDAEKLSQAMEAVDAVLSALGPAQNHPADKPLTRGYTTIIQVMHEHKVNRLIVLGTASISDPNDRFSIPFYLMVSTVKTIAHTAYEDIVAFGDLIRAQDDLDWTIVRVPVLRDGEKTDVQAGYIGQVG</sequence>
<protein>
    <recommendedName>
        <fullName evidence="2">NAD(P)-binding domain-containing protein</fullName>
    </recommendedName>
</protein>
<feature type="domain" description="NAD(P)-binding" evidence="2">
    <location>
        <begin position="7"/>
        <end position="179"/>
    </location>
</feature>
<evidence type="ECO:0000256" key="1">
    <source>
        <dbReference type="ARBA" id="ARBA00038376"/>
    </source>
</evidence>
<evidence type="ECO:0000313" key="4">
    <source>
        <dbReference type="Proteomes" id="UP001175228"/>
    </source>
</evidence>
<dbReference type="Pfam" id="PF13460">
    <property type="entry name" value="NAD_binding_10"/>
    <property type="match status" value="1"/>
</dbReference>
<accession>A0AA39QPB5</accession>
<dbReference type="SUPFAM" id="SSF51735">
    <property type="entry name" value="NAD(P)-binding Rossmann-fold domains"/>
    <property type="match status" value="1"/>
</dbReference>
<gene>
    <name evidence="3" type="ORF">EDD18DRAFT_1020097</name>
</gene>
<comment type="similarity">
    <text evidence="1">Belongs to the avfA family.</text>
</comment>
<dbReference type="InterPro" id="IPR016040">
    <property type="entry name" value="NAD(P)-bd_dom"/>
</dbReference>
<name>A0AA39QPB5_9AGAR</name>
<dbReference type="GO" id="GO:0016646">
    <property type="term" value="F:oxidoreductase activity, acting on the CH-NH group of donors, NAD or NADP as acceptor"/>
    <property type="evidence" value="ECO:0007669"/>
    <property type="project" value="TreeGrafter"/>
</dbReference>
<dbReference type="EMBL" id="JAUEPU010000001">
    <property type="protein sequence ID" value="KAK0506011.1"/>
    <property type="molecule type" value="Genomic_DNA"/>
</dbReference>
<keyword evidence="4" id="KW-1185">Reference proteome</keyword>
<dbReference type="Gene3D" id="3.40.50.720">
    <property type="entry name" value="NAD(P)-binding Rossmann-like Domain"/>
    <property type="match status" value="1"/>
</dbReference>
<dbReference type="Proteomes" id="UP001175228">
    <property type="component" value="Unassembled WGS sequence"/>
</dbReference>
<feature type="non-terminal residue" evidence="3">
    <location>
        <position position="184"/>
    </location>
</feature>